<dbReference type="Proteomes" id="UP000439903">
    <property type="component" value="Unassembled WGS sequence"/>
</dbReference>
<reference evidence="1 2" key="1">
    <citation type="journal article" date="2019" name="Environ. Microbiol.">
        <title>At the nexus of three kingdoms: the genome of the mycorrhizal fungus Gigaspora margarita provides insights into plant, endobacterial and fungal interactions.</title>
        <authorList>
            <person name="Venice F."/>
            <person name="Ghignone S."/>
            <person name="Salvioli di Fossalunga A."/>
            <person name="Amselem J."/>
            <person name="Novero M."/>
            <person name="Xianan X."/>
            <person name="Sedzielewska Toro K."/>
            <person name="Morin E."/>
            <person name="Lipzen A."/>
            <person name="Grigoriev I.V."/>
            <person name="Henrissat B."/>
            <person name="Martin F.M."/>
            <person name="Bonfante P."/>
        </authorList>
    </citation>
    <scope>NUCLEOTIDE SEQUENCE [LARGE SCALE GENOMIC DNA]</scope>
    <source>
        <strain evidence="1 2">BEG34</strain>
    </source>
</reference>
<evidence type="ECO:0000313" key="1">
    <source>
        <dbReference type="EMBL" id="KAF0447030.1"/>
    </source>
</evidence>
<dbReference type="OrthoDB" id="2484167at2759"/>
<gene>
    <name evidence="1" type="ORF">F8M41_002844</name>
</gene>
<sequence>MTLHTKNRRSNLVNGFATRCALCIRQKKKCDLKKMLESKCINCKKYKKGKKACLIQCLNCYEKNKDVKTGSFSQCENCKEIVEDSPSELITCEEDNKMYFTPGDGNKYEIKDEIFEKIFTEKLKHGWDLGKFLAAQRQNFSSQHSNPDLSQSPTFKTNLLPTSDLNLPALEEFLGLEHKSGINLA</sequence>
<keyword evidence="2" id="KW-1185">Reference proteome</keyword>
<dbReference type="EMBL" id="WTPW01001242">
    <property type="protein sequence ID" value="KAF0447030.1"/>
    <property type="molecule type" value="Genomic_DNA"/>
</dbReference>
<dbReference type="AlphaFoldDB" id="A0A8H3XEP3"/>
<organism evidence="1 2">
    <name type="scientific">Gigaspora margarita</name>
    <dbReference type="NCBI Taxonomy" id="4874"/>
    <lineage>
        <taxon>Eukaryota</taxon>
        <taxon>Fungi</taxon>
        <taxon>Fungi incertae sedis</taxon>
        <taxon>Mucoromycota</taxon>
        <taxon>Glomeromycotina</taxon>
        <taxon>Glomeromycetes</taxon>
        <taxon>Diversisporales</taxon>
        <taxon>Gigasporaceae</taxon>
        <taxon>Gigaspora</taxon>
    </lineage>
</organism>
<accession>A0A8H3XEP3</accession>
<protein>
    <submittedName>
        <fullName evidence="1">Uncharacterized protein</fullName>
    </submittedName>
</protein>
<evidence type="ECO:0000313" key="2">
    <source>
        <dbReference type="Proteomes" id="UP000439903"/>
    </source>
</evidence>
<name>A0A8H3XEP3_GIGMA</name>
<comment type="caution">
    <text evidence="1">The sequence shown here is derived from an EMBL/GenBank/DDBJ whole genome shotgun (WGS) entry which is preliminary data.</text>
</comment>
<proteinExistence type="predicted"/>